<accession>A0A8D9CZ98</accession>
<feature type="domain" description="RING-type" evidence="10">
    <location>
        <begin position="194"/>
        <end position="235"/>
    </location>
</feature>
<dbReference type="PANTHER" id="PTHR15710">
    <property type="entry name" value="E3 UBIQUITIN-PROTEIN LIGASE PRAJA"/>
    <property type="match status" value="1"/>
</dbReference>
<dbReference type="InterPro" id="IPR013083">
    <property type="entry name" value="Znf_RING/FYVE/PHD"/>
</dbReference>
<evidence type="ECO:0000256" key="8">
    <source>
        <dbReference type="PROSITE-ProRule" id="PRU00175"/>
    </source>
</evidence>
<evidence type="ECO:0000256" key="4">
    <source>
        <dbReference type="ARBA" id="ARBA00022723"/>
    </source>
</evidence>
<gene>
    <name evidence="11" type="ORF">BRAPAZ1V2_A09P64960.2</name>
</gene>
<keyword evidence="3" id="KW-0808">Transferase</keyword>
<dbReference type="SMART" id="SM00184">
    <property type="entry name" value="RING"/>
    <property type="match status" value="1"/>
</dbReference>
<evidence type="ECO:0000313" key="12">
    <source>
        <dbReference type="Proteomes" id="UP000694005"/>
    </source>
</evidence>
<dbReference type="Gene3D" id="3.30.40.10">
    <property type="entry name" value="Zinc/RING finger domain, C3HC4 (zinc finger)"/>
    <property type="match status" value="1"/>
</dbReference>
<dbReference type="EC" id="2.3.2.27" evidence="2"/>
<dbReference type="AlphaFoldDB" id="A0A8D9CZ98"/>
<dbReference type="Gramene" id="A09p64960.2_BraZ1">
    <property type="protein sequence ID" value="A09p64960.2_BraZ1.CDS.1"/>
    <property type="gene ID" value="A09g64960.2_BraZ1"/>
</dbReference>
<dbReference type="GO" id="GO:0061630">
    <property type="term" value="F:ubiquitin protein ligase activity"/>
    <property type="evidence" value="ECO:0007669"/>
    <property type="project" value="UniProtKB-EC"/>
</dbReference>
<dbReference type="EMBL" id="LS974625">
    <property type="protein sequence ID" value="CAG7866029.1"/>
    <property type="molecule type" value="Genomic_DNA"/>
</dbReference>
<comment type="catalytic activity">
    <reaction evidence="1">
        <text>S-ubiquitinyl-[E2 ubiquitin-conjugating enzyme]-L-cysteine + [acceptor protein]-L-lysine = [E2 ubiquitin-conjugating enzyme]-L-cysteine + N(6)-ubiquitinyl-[acceptor protein]-L-lysine.</text>
        <dbReference type="EC" id="2.3.2.27"/>
    </reaction>
</comment>
<dbReference type="SUPFAM" id="SSF57850">
    <property type="entry name" value="RING/U-box"/>
    <property type="match status" value="1"/>
</dbReference>
<dbReference type="Pfam" id="PF13639">
    <property type="entry name" value="zf-RING_2"/>
    <property type="match status" value="1"/>
</dbReference>
<dbReference type="Proteomes" id="UP000694005">
    <property type="component" value="Chromosome A09"/>
</dbReference>
<dbReference type="PANTHER" id="PTHR15710:SF221">
    <property type="entry name" value="RING-TYPE E3 UBIQUITIN TRANSFERASE"/>
    <property type="match status" value="1"/>
</dbReference>
<dbReference type="InterPro" id="IPR039525">
    <property type="entry name" value="RNF126-like_zinc-ribbon"/>
</dbReference>
<evidence type="ECO:0000259" key="10">
    <source>
        <dbReference type="PROSITE" id="PS50089"/>
    </source>
</evidence>
<protein>
    <recommendedName>
        <fullName evidence="2">RING-type E3 ubiquitin transferase</fullName>
        <ecNumber evidence="2">2.3.2.27</ecNumber>
    </recommendedName>
</protein>
<organism evidence="11 12">
    <name type="scientific">Brassica campestris</name>
    <name type="common">Field mustard</name>
    <dbReference type="NCBI Taxonomy" id="3711"/>
    <lineage>
        <taxon>Eukaryota</taxon>
        <taxon>Viridiplantae</taxon>
        <taxon>Streptophyta</taxon>
        <taxon>Embryophyta</taxon>
        <taxon>Tracheophyta</taxon>
        <taxon>Spermatophyta</taxon>
        <taxon>Magnoliopsida</taxon>
        <taxon>eudicotyledons</taxon>
        <taxon>Gunneridae</taxon>
        <taxon>Pentapetalae</taxon>
        <taxon>rosids</taxon>
        <taxon>malvids</taxon>
        <taxon>Brassicales</taxon>
        <taxon>Brassicaceae</taxon>
        <taxon>Brassiceae</taxon>
        <taxon>Brassica</taxon>
    </lineage>
</organism>
<evidence type="ECO:0000256" key="9">
    <source>
        <dbReference type="SAM" id="MobiDB-lite"/>
    </source>
</evidence>
<evidence type="ECO:0000256" key="2">
    <source>
        <dbReference type="ARBA" id="ARBA00012483"/>
    </source>
</evidence>
<keyword evidence="4" id="KW-0479">Metal-binding</keyword>
<dbReference type="GO" id="GO:0008270">
    <property type="term" value="F:zinc ion binding"/>
    <property type="evidence" value="ECO:0007669"/>
    <property type="project" value="UniProtKB-KW"/>
</dbReference>
<evidence type="ECO:0000256" key="6">
    <source>
        <dbReference type="ARBA" id="ARBA00022786"/>
    </source>
</evidence>
<evidence type="ECO:0000256" key="1">
    <source>
        <dbReference type="ARBA" id="ARBA00000900"/>
    </source>
</evidence>
<reference evidence="11 12" key="1">
    <citation type="submission" date="2021-07" db="EMBL/GenBank/DDBJ databases">
        <authorList>
            <consortium name="Genoscope - CEA"/>
            <person name="William W."/>
        </authorList>
    </citation>
    <scope>NUCLEOTIDE SEQUENCE [LARGE SCALE GENOMIC DNA]</scope>
</reference>
<sequence>HYHLLVYKQPQPLTFFFFLSCSLTSHNHHHFPMSSSPTTTTTTVHGEPDRRTYWCHECDMSLSLLSPTSSVSSPLVCPQCDLDFLERMDDESSPTLFDVTIGDGEQNDHDDDDDDDEDWCFVDPTVNSDDNFLLDSPYLHRLLRHLASENSGSSSSSSSSSSLLKSSDIDSIPTIQISSSILSSDPDPDSVLLCAVCKEDFSVGESAKRLPCSHIYHSDCIVPWLSDHNSCPLCRFELPAAAKKAETVGGGGSDARIRLSDLASIVDGDEEEDDWLGIRNALRRLARRHEQMRLGVGEMERSLARTVSGLENAMRRERD</sequence>
<dbReference type="InterPro" id="IPR001841">
    <property type="entry name" value="Znf_RING"/>
</dbReference>
<evidence type="ECO:0000313" key="11">
    <source>
        <dbReference type="EMBL" id="CAG7866029.1"/>
    </source>
</evidence>
<evidence type="ECO:0000256" key="7">
    <source>
        <dbReference type="ARBA" id="ARBA00022833"/>
    </source>
</evidence>
<keyword evidence="6" id="KW-0833">Ubl conjugation pathway</keyword>
<proteinExistence type="predicted"/>
<keyword evidence="7" id="KW-0862">Zinc</keyword>
<evidence type="ECO:0000256" key="5">
    <source>
        <dbReference type="ARBA" id="ARBA00022771"/>
    </source>
</evidence>
<name>A0A8D9CZ98_BRACM</name>
<feature type="non-terminal residue" evidence="11">
    <location>
        <position position="1"/>
    </location>
</feature>
<dbReference type="FunFam" id="3.30.40.10:FF:000540">
    <property type="entry name" value="E3 ubiquitin-protein ligase RDUF1"/>
    <property type="match status" value="1"/>
</dbReference>
<feature type="compositionally biased region" description="Acidic residues" evidence="9">
    <location>
        <begin position="108"/>
        <end position="119"/>
    </location>
</feature>
<dbReference type="PROSITE" id="PS50089">
    <property type="entry name" value="ZF_RING_2"/>
    <property type="match status" value="1"/>
</dbReference>
<keyword evidence="5 8" id="KW-0863">Zinc-finger</keyword>
<evidence type="ECO:0000256" key="3">
    <source>
        <dbReference type="ARBA" id="ARBA00022679"/>
    </source>
</evidence>
<dbReference type="Pfam" id="PF14369">
    <property type="entry name" value="Zn_ribbon_19"/>
    <property type="match status" value="1"/>
</dbReference>
<feature type="region of interest" description="Disordered" evidence="9">
    <location>
        <begin position="95"/>
        <end position="119"/>
    </location>
</feature>